<organism evidence="2 3">
    <name type="scientific">Cinchona calisaya</name>
    <dbReference type="NCBI Taxonomy" id="153742"/>
    <lineage>
        <taxon>Eukaryota</taxon>
        <taxon>Viridiplantae</taxon>
        <taxon>Streptophyta</taxon>
        <taxon>Embryophyta</taxon>
        <taxon>Tracheophyta</taxon>
        <taxon>Spermatophyta</taxon>
        <taxon>Magnoliopsida</taxon>
        <taxon>eudicotyledons</taxon>
        <taxon>Gunneridae</taxon>
        <taxon>Pentapetalae</taxon>
        <taxon>asterids</taxon>
        <taxon>lamiids</taxon>
        <taxon>Gentianales</taxon>
        <taxon>Rubiaceae</taxon>
        <taxon>Cinchonoideae</taxon>
        <taxon>Cinchoneae</taxon>
        <taxon>Cinchona</taxon>
    </lineage>
</organism>
<feature type="compositionally biased region" description="Gly residues" evidence="1">
    <location>
        <begin position="180"/>
        <end position="190"/>
    </location>
</feature>
<dbReference type="AlphaFoldDB" id="A0ABD2Z2H3"/>
<protein>
    <submittedName>
        <fullName evidence="2">Uncharacterized protein</fullName>
    </submittedName>
</protein>
<evidence type="ECO:0000313" key="2">
    <source>
        <dbReference type="EMBL" id="KAL3513601.1"/>
    </source>
</evidence>
<feature type="compositionally biased region" description="Basic and acidic residues" evidence="1">
    <location>
        <begin position="200"/>
        <end position="220"/>
    </location>
</feature>
<evidence type="ECO:0000256" key="1">
    <source>
        <dbReference type="SAM" id="MobiDB-lite"/>
    </source>
</evidence>
<accession>A0ABD2Z2H3</accession>
<comment type="caution">
    <text evidence="2">The sequence shown here is derived from an EMBL/GenBank/DDBJ whole genome shotgun (WGS) entry which is preliminary data.</text>
</comment>
<feature type="region of interest" description="Disordered" evidence="1">
    <location>
        <begin position="178"/>
        <end position="220"/>
    </location>
</feature>
<gene>
    <name evidence="2" type="ORF">ACH5RR_026318</name>
</gene>
<name>A0ABD2Z2H3_9GENT</name>
<dbReference type="EMBL" id="JBJUIK010000011">
    <property type="protein sequence ID" value="KAL3513601.1"/>
    <property type="molecule type" value="Genomic_DNA"/>
</dbReference>
<sequence>MRVSKLGRVHRLSSQIGKSVQPINRENKSCLSKVVNQVSISRESFFHSFRYTLVIRQQQASPSLAQTREAQPLLSGNLLNVRPCWCFHGLMSEMTPSTAKSHTSKASTVRLRCNVLRLPLEKGLTHARDMQKHDEATRTCLNMMEAILLKWKEGKREKRLQRKAGRWSILVKEEEEEDVFGGGNGGGLGEGIERHSRRGGGREKEGEMGEDSNRLEEEMGEKVARFLGR</sequence>
<dbReference type="Proteomes" id="UP001630127">
    <property type="component" value="Unassembled WGS sequence"/>
</dbReference>
<keyword evidence="3" id="KW-1185">Reference proteome</keyword>
<reference evidence="2 3" key="1">
    <citation type="submission" date="2024-11" db="EMBL/GenBank/DDBJ databases">
        <title>A near-complete genome assembly of Cinchona calisaya.</title>
        <authorList>
            <person name="Lian D.C."/>
            <person name="Zhao X.W."/>
            <person name="Wei L."/>
        </authorList>
    </citation>
    <scope>NUCLEOTIDE SEQUENCE [LARGE SCALE GENOMIC DNA]</scope>
    <source>
        <tissue evidence="2">Nenye</tissue>
    </source>
</reference>
<proteinExistence type="predicted"/>
<evidence type="ECO:0000313" key="3">
    <source>
        <dbReference type="Proteomes" id="UP001630127"/>
    </source>
</evidence>